<name>A0A7S3D192_9EUKA</name>
<dbReference type="PANTHER" id="PTHR43464">
    <property type="entry name" value="METHYLTRANSFERASE"/>
    <property type="match status" value="1"/>
</dbReference>
<dbReference type="GO" id="GO:0031314">
    <property type="term" value="C:extrinsic component of mitochondrial inner membrane"/>
    <property type="evidence" value="ECO:0007669"/>
    <property type="project" value="UniProtKB-UniRule"/>
</dbReference>
<comment type="catalytic activity">
    <reaction evidence="5">
        <text>a 3,4-dihydroxy-5-(all-trans-polyprenyl)benzoate + S-adenosyl-L-methionine = a 4-hydroxy-3-methoxy-5-(all-trans-polyprenyl)benzoate + S-adenosyl-L-homocysteine + H(+)</text>
        <dbReference type="Rhea" id="RHEA:44452"/>
        <dbReference type="Rhea" id="RHEA-COMP:10930"/>
        <dbReference type="Rhea" id="RHEA-COMP:10931"/>
        <dbReference type="ChEBI" id="CHEBI:15378"/>
        <dbReference type="ChEBI" id="CHEBI:57856"/>
        <dbReference type="ChEBI" id="CHEBI:59789"/>
        <dbReference type="ChEBI" id="CHEBI:64694"/>
        <dbReference type="ChEBI" id="CHEBI:84443"/>
        <dbReference type="EC" id="2.1.1.114"/>
    </reaction>
</comment>
<feature type="binding site" evidence="5">
    <location>
        <position position="174"/>
    </location>
    <ligand>
        <name>Mg(2+)</name>
        <dbReference type="ChEBI" id="CHEBI:18420"/>
    </ligand>
</feature>
<keyword evidence="3 5" id="KW-0831">Ubiquinone biosynthesis</keyword>
<accession>A0A7S3D192</accession>
<dbReference type="Gene3D" id="3.40.50.150">
    <property type="entry name" value="Vaccinia Virus protein VP39"/>
    <property type="match status" value="1"/>
</dbReference>
<dbReference type="PANTHER" id="PTHR43464:SF19">
    <property type="entry name" value="UBIQUINONE BIOSYNTHESIS O-METHYLTRANSFERASE, MITOCHONDRIAL"/>
    <property type="match status" value="1"/>
</dbReference>
<dbReference type="HAMAP" id="MF_00472">
    <property type="entry name" value="UbiG"/>
    <property type="match status" value="1"/>
</dbReference>
<feature type="compositionally biased region" description="Basic and acidic residues" evidence="6">
    <location>
        <begin position="22"/>
        <end position="33"/>
    </location>
</feature>
<gene>
    <name evidence="7" type="ORF">PBIL07802_LOCUS5481</name>
</gene>
<dbReference type="InterPro" id="IPR010233">
    <property type="entry name" value="UbiG_MeTrfase"/>
</dbReference>
<proteinExistence type="inferred from homology"/>
<comment type="catalytic activity">
    <reaction evidence="5">
        <text>a 3-demethylubiquinone + S-adenosyl-L-methionine = a ubiquinone + S-adenosyl-L-homocysteine</text>
        <dbReference type="Rhea" id="RHEA:81215"/>
        <dbReference type="Rhea" id="RHEA-COMP:9565"/>
        <dbReference type="Rhea" id="RHEA-COMP:19654"/>
        <dbReference type="ChEBI" id="CHEBI:16389"/>
        <dbReference type="ChEBI" id="CHEBI:57856"/>
        <dbReference type="ChEBI" id="CHEBI:59789"/>
        <dbReference type="ChEBI" id="CHEBI:231825"/>
    </reaction>
</comment>
<feature type="binding site" evidence="5">
    <location>
        <position position="122"/>
    </location>
    <ligand>
        <name>S-adenosyl-L-methionine</name>
        <dbReference type="ChEBI" id="CHEBI:59789"/>
    </ligand>
</feature>
<dbReference type="EMBL" id="HBIB01008805">
    <property type="protein sequence ID" value="CAE0243315.1"/>
    <property type="molecule type" value="Transcribed_RNA"/>
</dbReference>
<comment type="subunit">
    <text evidence="5">Component of a multi-subunit COQ enzyme complex.</text>
</comment>
<comment type="pathway">
    <text evidence="5">Cofactor biosynthesis; ubiquinone biosynthesis.</text>
</comment>
<comment type="subcellular location">
    <subcellularLocation>
        <location evidence="5">Mitochondrion inner membrane</location>
        <topology evidence="5">Peripheral membrane protein</topology>
        <orientation evidence="5">Matrix side</orientation>
    </subcellularLocation>
</comment>
<evidence type="ECO:0000313" key="7">
    <source>
        <dbReference type="EMBL" id="CAE0243315.1"/>
    </source>
</evidence>
<keyword evidence="5" id="KW-0460">Magnesium</keyword>
<evidence type="ECO:0000256" key="3">
    <source>
        <dbReference type="ARBA" id="ARBA00022688"/>
    </source>
</evidence>
<comment type="function">
    <text evidence="5">O-methyltransferase required for two non-consecutive steps during ubiquinone biosynthesis. Catalyzes the 2 O-methylation of 3,4-dihydroxy-5-(all-trans-polyprenyl)benzoic acid into 4-hydroxy-3-methoxy-5-(all-trans-polyprenyl)benzoic acid. Also catalyzes the last step of ubiquinone biosynthesis by mediating methylation of 3-demethylubiquinone into ubiquinone. Also able to mediate the methylation of 3-demethylubiquinol into ubiquinol.</text>
</comment>
<dbReference type="EC" id="2.1.1.114" evidence="5"/>
<keyword evidence="4 5" id="KW-0949">S-adenosyl-L-methionine</keyword>
<keyword evidence="5" id="KW-0496">Mitochondrion</keyword>
<feature type="binding site" evidence="5">
    <location>
        <position position="170"/>
    </location>
    <ligand>
        <name>Mg(2+)</name>
        <dbReference type="ChEBI" id="CHEBI:18420"/>
    </ligand>
</feature>
<evidence type="ECO:0000256" key="4">
    <source>
        <dbReference type="ARBA" id="ARBA00022691"/>
    </source>
</evidence>
<feature type="binding site" evidence="5">
    <location>
        <position position="169"/>
    </location>
    <ligand>
        <name>S-adenosyl-L-methionine</name>
        <dbReference type="ChEBI" id="CHEBI:59789"/>
    </ligand>
</feature>
<dbReference type="AlphaFoldDB" id="A0A7S3D192"/>
<keyword evidence="2 5" id="KW-0808">Transferase</keyword>
<feature type="binding site" evidence="5">
    <location>
        <position position="69"/>
    </location>
    <ligand>
        <name>S-adenosyl-L-methionine</name>
        <dbReference type="ChEBI" id="CHEBI:59789"/>
    </ligand>
</feature>
<dbReference type="Pfam" id="PF13489">
    <property type="entry name" value="Methyltransf_23"/>
    <property type="match status" value="1"/>
</dbReference>
<evidence type="ECO:0000256" key="5">
    <source>
        <dbReference type="HAMAP-Rule" id="MF_03190"/>
    </source>
</evidence>
<feature type="binding site" evidence="5">
    <location>
        <position position="173"/>
    </location>
    <ligand>
        <name>Mg(2+)</name>
        <dbReference type="ChEBI" id="CHEBI:18420"/>
    </ligand>
</feature>
<reference evidence="7" key="1">
    <citation type="submission" date="2021-01" db="EMBL/GenBank/DDBJ databases">
        <authorList>
            <person name="Corre E."/>
            <person name="Pelletier E."/>
            <person name="Niang G."/>
            <person name="Scheremetjew M."/>
            <person name="Finn R."/>
            <person name="Kale V."/>
            <person name="Holt S."/>
            <person name="Cochrane G."/>
            <person name="Meng A."/>
            <person name="Brown T."/>
            <person name="Cohen L."/>
        </authorList>
    </citation>
    <scope>NUCLEOTIDE SEQUENCE</scope>
    <source>
        <strain evidence="7">NIES-2562</strain>
    </source>
</reference>
<dbReference type="EC" id="2.1.1.64" evidence="5"/>
<comment type="similarity">
    <text evidence="5">Belongs to the class I-like SAM-binding methyltransferase superfamily. UbiG/COQ3 family.</text>
</comment>
<protein>
    <recommendedName>
        <fullName evidence="5">Ubiquinone biosynthesis O-methyltransferase, mitochondrial</fullName>
    </recommendedName>
    <alternativeName>
        <fullName evidence="5">3-demethylubiquinol 3-O-methyltransferase</fullName>
        <ecNumber evidence="5">2.1.1.64</ecNumber>
    </alternativeName>
    <alternativeName>
        <fullName evidence="5">3-demethylubiquinone 3-O-methyltransferase</fullName>
        <ecNumber evidence="5">2.1.1.-</ecNumber>
    </alternativeName>
    <alternativeName>
        <fullName evidence="5">Polyprenyldihydroxybenzoate methyltransferase</fullName>
        <ecNumber evidence="5">2.1.1.114</ecNumber>
    </alternativeName>
</protein>
<dbReference type="GO" id="GO:0010420">
    <property type="term" value="F:polyprenyldihydroxybenzoate methyltransferase activity"/>
    <property type="evidence" value="ECO:0007669"/>
    <property type="project" value="UniProtKB-UniRule"/>
</dbReference>
<sequence>MVVSLFKRWIDGARNPSRKEKRNSSTEREEERVNGGADSSEVEKFRAVALTWWDPQGPFSGLRAMNEVRVRFLRDTVTHIMPAQTCDNVLPLKGLRVLDVGCGGGLLSEELAKMGADVLGIDAVEESIFAAKQHVSHNAELKEKVVYRCCLTNNLLDEQTDAFDIVIASEVIEHVPNRDGFVDDLSKLCRKGGIVLITTINRTVRSYLEAIIGAEYILRIIDKGTHRWDWFVKPGEVEKSFEKYDIKLLALQGTSYDPFFTRRWSYVNRTDVNFMMAGLKL</sequence>
<evidence type="ECO:0000256" key="6">
    <source>
        <dbReference type="SAM" id="MobiDB-lite"/>
    </source>
</evidence>
<dbReference type="CDD" id="cd02440">
    <property type="entry name" value="AdoMet_MTases"/>
    <property type="match status" value="1"/>
</dbReference>
<comment type="cofactor">
    <cofactor evidence="5">
        <name>Mg(2+)</name>
        <dbReference type="ChEBI" id="CHEBI:18420"/>
    </cofactor>
</comment>
<feature type="region of interest" description="Disordered" evidence="6">
    <location>
        <begin position="16"/>
        <end position="38"/>
    </location>
</feature>
<dbReference type="EC" id="2.1.1.-" evidence="5"/>
<keyword evidence="5" id="KW-0999">Mitochondrion inner membrane</keyword>
<dbReference type="SUPFAM" id="SSF53335">
    <property type="entry name" value="S-adenosyl-L-methionine-dependent methyltransferases"/>
    <property type="match status" value="1"/>
</dbReference>
<evidence type="ECO:0000256" key="1">
    <source>
        <dbReference type="ARBA" id="ARBA00022603"/>
    </source>
</evidence>
<dbReference type="GO" id="GO:0032259">
    <property type="term" value="P:methylation"/>
    <property type="evidence" value="ECO:0007669"/>
    <property type="project" value="UniProtKB-KW"/>
</dbReference>
<dbReference type="GO" id="GO:0046872">
    <property type="term" value="F:metal ion binding"/>
    <property type="evidence" value="ECO:0007669"/>
    <property type="project" value="UniProtKB-KW"/>
</dbReference>
<dbReference type="GO" id="GO:0061542">
    <property type="term" value="F:3-demethylubiquinol 3-O-methyltransferase activity"/>
    <property type="evidence" value="ECO:0007669"/>
    <property type="project" value="UniProtKB-UniRule"/>
</dbReference>
<keyword evidence="1 5" id="KW-0489">Methyltransferase</keyword>
<dbReference type="UniPathway" id="UPA00232"/>
<organism evidence="7">
    <name type="scientific">Palpitomonas bilix</name>
    <dbReference type="NCBI Taxonomy" id="652834"/>
    <lineage>
        <taxon>Eukaryota</taxon>
        <taxon>Eukaryota incertae sedis</taxon>
    </lineage>
</organism>
<dbReference type="InterPro" id="IPR029063">
    <property type="entry name" value="SAM-dependent_MTases_sf"/>
</dbReference>
<evidence type="ECO:0000256" key="2">
    <source>
        <dbReference type="ARBA" id="ARBA00022679"/>
    </source>
</evidence>
<keyword evidence="5" id="KW-0479">Metal-binding</keyword>
<feature type="binding site" evidence="5">
    <location>
        <position position="101"/>
    </location>
    <ligand>
        <name>S-adenosyl-L-methionine</name>
        <dbReference type="ChEBI" id="CHEBI:59789"/>
    </ligand>
</feature>
<keyword evidence="5" id="KW-0472">Membrane</keyword>
<dbReference type="NCBIfam" id="TIGR01983">
    <property type="entry name" value="UbiG"/>
    <property type="match status" value="1"/>
</dbReference>
<comment type="catalytic activity">
    <reaction evidence="5">
        <text>a 3-demethylubiquinol + S-adenosyl-L-methionine = a ubiquinol + S-adenosyl-L-homocysteine + H(+)</text>
        <dbReference type="Rhea" id="RHEA:44380"/>
        <dbReference type="Rhea" id="RHEA-COMP:9566"/>
        <dbReference type="Rhea" id="RHEA-COMP:10914"/>
        <dbReference type="ChEBI" id="CHEBI:15378"/>
        <dbReference type="ChEBI" id="CHEBI:17976"/>
        <dbReference type="ChEBI" id="CHEBI:57856"/>
        <dbReference type="ChEBI" id="CHEBI:59789"/>
        <dbReference type="ChEBI" id="CHEBI:84422"/>
        <dbReference type="EC" id="2.1.1.64"/>
    </reaction>
</comment>